<reference evidence="1" key="1">
    <citation type="submission" date="2022-04" db="EMBL/GenBank/DDBJ databases">
        <title>Jade perch genome.</title>
        <authorList>
            <person name="Chao B."/>
        </authorList>
    </citation>
    <scope>NUCLEOTIDE SEQUENCE</scope>
    <source>
        <strain evidence="1">CB-2022</strain>
    </source>
</reference>
<accession>A0ACB8WE27</accession>
<sequence length="169" mass="18118">MDEGLRRYFARRVLVPLPDSTARHQIVNQLLAQSQHKYCLSEEELVLLVQRTEGFSGLDLARLCQEALVGLLHVSAQGMDMSGTISAAPDVVVVVVRRGRAGGGVLLSISKIDGKERQPGSVAAAQGESRVIGGACGVFTGTLGWAVVLAARLALLITLRLEWLMTRGE</sequence>
<dbReference type="Proteomes" id="UP000831701">
    <property type="component" value="Chromosome 11"/>
</dbReference>
<evidence type="ECO:0000313" key="2">
    <source>
        <dbReference type="Proteomes" id="UP000831701"/>
    </source>
</evidence>
<feature type="non-terminal residue" evidence="1">
    <location>
        <position position="169"/>
    </location>
</feature>
<keyword evidence="2" id="KW-1185">Reference proteome</keyword>
<comment type="caution">
    <text evidence="1">The sequence shown here is derived from an EMBL/GenBank/DDBJ whole genome shotgun (WGS) entry which is preliminary data.</text>
</comment>
<gene>
    <name evidence="1" type="ORF">L3Q82_009861</name>
</gene>
<proteinExistence type="predicted"/>
<dbReference type="EMBL" id="CM041541">
    <property type="protein sequence ID" value="KAI3366031.1"/>
    <property type="molecule type" value="Genomic_DNA"/>
</dbReference>
<protein>
    <submittedName>
        <fullName evidence="1">Uncharacterized protein</fullName>
    </submittedName>
</protein>
<name>A0ACB8WE27_9TELE</name>
<organism evidence="1 2">
    <name type="scientific">Scortum barcoo</name>
    <name type="common">barcoo grunter</name>
    <dbReference type="NCBI Taxonomy" id="214431"/>
    <lineage>
        <taxon>Eukaryota</taxon>
        <taxon>Metazoa</taxon>
        <taxon>Chordata</taxon>
        <taxon>Craniata</taxon>
        <taxon>Vertebrata</taxon>
        <taxon>Euteleostomi</taxon>
        <taxon>Actinopterygii</taxon>
        <taxon>Neopterygii</taxon>
        <taxon>Teleostei</taxon>
        <taxon>Neoteleostei</taxon>
        <taxon>Acanthomorphata</taxon>
        <taxon>Eupercaria</taxon>
        <taxon>Centrarchiformes</taxon>
        <taxon>Terapontoidei</taxon>
        <taxon>Terapontidae</taxon>
        <taxon>Scortum</taxon>
    </lineage>
</organism>
<evidence type="ECO:0000313" key="1">
    <source>
        <dbReference type="EMBL" id="KAI3366031.1"/>
    </source>
</evidence>